<keyword evidence="4 6" id="KW-1133">Transmembrane helix</keyword>
<dbReference type="InterPro" id="IPR022781">
    <property type="entry name" value="Flagellar_biosynth_FliO"/>
</dbReference>
<dbReference type="AlphaFoldDB" id="A0A316TZ00"/>
<dbReference type="Proteomes" id="UP000245533">
    <property type="component" value="Unassembled WGS sequence"/>
</dbReference>
<dbReference type="RefSeq" id="WP_109648094.1">
    <property type="nucleotide sequence ID" value="NZ_QGGB01000011.1"/>
</dbReference>
<dbReference type="GO" id="GO:0016020">
    <property type="term" value="C:membrane"/>
    <property type="evidence" value="ECO:0007669"/>
    <property type="project" value="InterPro"/>
</dbReference>
<keyword evidence="8" id="KW-1185">Reference proteome</keyword>
<accession>A0A316TZ00</accession>
<evidence type="ECO:0008006" key="9">
    <source>
        <dbReference type="Google" id="ProtNLM"/>
    </source>
</evidence>
<keyword evidence="5 6" id="KW-0472">Membrane</keyword>
<evidence type="ECO:0000256" key="1">
    <source>
        <dbReference type="ARBA" id="ARBA00004236"/>
    </source>
</evidence>
<feature type="transmembrane region" description="Helical" evidence="6">
    <location>
        <begin position="107"/>
        <end position="126"/>
    </location>
</feature>
<evidence type="ECO:0000313" key="7">
    <source>
        <dbReference type="EMBL" id="PWN05186.1"/>
    </source>
</evidence>
<feature type="transmembrane region" description="Helical" evidence="6">
    <location>
        <begin position="20"/>
        <end position="41"/>
    </location>
</feature>
<dbReference type="EMBL" id="QGGB01000011">
    <property type="protein sequence ID" value="PWN05186.1"/>
    <property type="molecule type" value="Genomic_DNA"/>
</dbReference>
<evidence type="ECO:0000256" key="6">
    <source>
        <dbReference type="SAM" id="Phobius"/>
    </source>
</evidence>
<comment type="caution">
    <text evidence="7">The sequence shown here is derived from an EMBL/GenBank/DDBJ whole genome shotgun (WGS) entry which is preliminary data.</text>
</comment>
<protein>
    <recommendedName>
        <fullName evidence="9">Flagellar biosynthesis protein, FliO</fullName>
    </recommendedName>
</protein>
<organism evidence="7 8">
    <name type="scientific">Rhodohalobacter mucosus</name>
    <dbReference type="NCBI Taxonomy" id="2079485"/>
    <lineage>
        <taxon>Bacteria</taxon>
        <taxon>Pseudomonadati</taxon>
        <taxon>Balneolota</taxon>
        <taxon>Balneolia</taxon>
        <taxon>Balneolales</taxon>
        <taxon>Balneolaceae</taxon>
        <taxon>Rhodohalobacter</taxon>
    </lineage>
</organism>
<evidence type="ECO:0000256" key="3">
    <source>
        <dbReference type="ARBA" id="ARBA00022692"/>
    </source>
</evidence>
<keyword evidence="2" id="KW-1003">Cell membrane</keyword>
<proteinExistence type="predicted"/>
<dbReference type="Pfam" id="PF04347">
    <property type="entry name" value="FliO"/>
    <property type="match status" value="1"/>
</dbReference>
<dbReference type="GO" id="GO:0044781">
    <property type="term" value="P:bacterial-type flagellum organization"/>
    <property type="evidence" value="ECO:0007669"/>
    <property type="project" value="InterPro"/>
</dbReference>
<evidence type="ECO:0000256" key="5">
    <source>
        <dbReference type="ARBA" id="ARBA00023136"/>
    </source>
</evidence>
<name>A0A316TZ00_9BACT</name>
<evidence type="ECO:0000256" key="2">
    <source>
        <dbReference type="ARBA" id="ARBA00022475"/>
    </source>
</evidence>
<sequence>MMIDWDSFKKQVKSRPQKTLRFVGGLAITLTGLWILVLVQAGSDKSEPYVSGQTYLSTLHADSTAVTEITGTAADSTEALSAAELAKEQASQRTTFARNRSNEASSLPVMPILLSIGVIGGGIWLWSKIRREKGMKPGRVNSKEKGTLILLDELHLGEEHTLQAVSAGSKVLLIGCFEGGMEVLEKVNADEWSSTGHDDQKSDSATGSNAFAGMLKQVAGVKPEAVN</sequence>
<comment type="subcellular location">
    <subcellularLocation>
        <location evidence="1">Cell membrane</location>
    </subcellularLocation>
</comment>
<gene>
    <name evidence="7" type="ORF">DDZ15_15795</name>
</gene>
<evidence type="ECO:0000256" key="4">
    <source>
        <dbReference type="ARBA" id="ARBA00022989"/>
    </source>
</evidence>
<reference evidence="7 8" key="1">
    <citation type="submission" date="2018-05" db="EMBL/GenBank/DDBJ databases">
        <title>Rhodohalobacter halophilus gen. nov., sp. nov., a moderately halophilic member of the family Balneolaceae.</title>
        <authorList>
            <person name="Liu Z.-W."/>
        </authorList>
    </citation>
    <scope>NUCLEOTIDE SEQUENCE [LARGE SCALE GENOMIC DNA]</scope>
    <source>
        <strain evidence="7 8">8A47</strain>
    </source>
</reference>
<evidence type="ECO:0000313" key="8">
    <source>
        <dbReference type="Proteomes" id="UP000245533"/>
    </source>
</evidence>
<keyword evidence="3 6" id="KW-0812">Transmembrane</keyword>